<dbReference type="AlphaFoldDB" id="A0A8F9TW39"/>
<reference evidence="4" key="1">
    <citation type="submission" date="2021-08" db="EMBL/GenBank/DDBJ databases">
        <title>Genome of a novel bacterium of the phylum Verrucomicrobia, Oleiharenicola sp. KSB-15.</title>
        <authorList>
            <person name="Chung J.-H."/>
            <person name="Ahn J.-H."/>
            <person name="Yoon Y."/>
            <person name="Kim D.-Y."/>
            <person name="An S.-H."/>
            <person name="Park I."/>
            <person name="Yeon J."/>
        </authorList>
    </citation>
    <scope>NUCLEOTIDE SEQUENCE</scope>
    <source>
        <strain evidence="4">KSB-15</strain>
    </source>
</reference>
<dbReference type="InterPro" id="IPR017937">
    <property type="entry name" value="Thioredoxin_CS"/>
</dbReference>
<feature type="domain" description="Thioredoxin" evidence="3">
    <location>
        <begin position="12"/>
        <end position="171"/>
    </location>
</feature>
<evidence type="ECO:0000313" key="5">
    <source>
        <dbReference type="Proteomes" id="UP000825051"/>
    </source>
</evidence>
<dbReference type="KEGG" id="ole:K0B96_16380"/>
<evidence type="ECO:0000313" key="4">
    <source>
        <dbReference type="EMBL" id="QYM78859.1"/>
    </source>
</evidence>
<evidence type="ECO:0000259" key="3">
    <source>
        <dbReference type="PROSITE" id="PS51352"/>
    </source>
</evidence>
<feature type="signal peptide" evidence="2">
    <location>
        <begin position="1"/>
        <end position="27"/>
    </location>
</feature>
<dbReference type="PROSITE" id="PS00194">
    <property type="entry name" value="THIOREDOXIN_1"/>
    <property type="match status" value="1"/>
</dbReference>
<accession>A0A8F9TW39</accession>
<evidence type="ECO:0000256" key="2">
    <source>
        <dbReference type="SAM" id="SignalP"/>
    </source>
</evidence>
<dbReference type="Proteomes" id="UP000825051">
    <property type="component" value="Chromosome"/>
</dbReference>
<dbReference type="InterPro" id="IPR013766">
    <property type="entry name" value="Thioredoxin_domain"/>
</dbReference>
<dbReference type="SUPFAM" id="SSF52833">
    <property type="entry name" value="Thioredoxin-like"/>
    <property type="match status" value="1"/>
</dbReference>
<dbReference type="Gene3D" id="3.40.30.10">
    <property type="entry name" value="Glutaredoxin"/>
    <property type="match status" value="1"/>
</dbReference>
<keyword evidence="2" id="KW-0732">Signal</keyword>
<dbReference type="InterPro" id="IPR036249">
    <property type="entry name" value="Thioredoxin-like_sf"/>
</dbReference>
<dbReference type="GO" id="GO:0016209">
    <property type="term" value="F:antioxidant activity"/>
    <property type="evidence" value="ECO:0007669"/>
    <property type="project" value="InterPro"/>
</dbReference>
<dbReference type="RefSeq" id="WP_220161963.1">
    <property type="nucleotide sequence ID" value="NZ_CP080507.1"/>
</dbReference>
<dbReference type="InterPro" id="IPR000866">
    <property type="entry name" value="AhpC/TSA"/>
</dbReference>
<dbReference type="PROSITE" id="PS51352">
    <property type="entry name" value="THIOREDOXIN_2"/>
    <property type="match status" value="1"/>
</dbReference>
<dbReference type="EMBL" id="CP080507">
    <property type="protein sequence ID" value="QYM78859.1"/>
    <property type="molecule type" value="Genomic_DNA"/>
</dbReference>
<name>A0A8F9TW39_9BACT</name>
<dbReference type="Pfam" id="PF00578">
    <property type="entry name" value="AhpC-TSA"/>
    <property type="match status" value="1"/>
</dbReference>
<evidence type="ECO:0000256" key="1">
    <source>
        <dbReference type="ARBA" id="ARBA00023284"/>
    </source>
</evidence>
<protein>
    <submittedName>
        <fullName evidence="4">TlpA family protein disulfide reductase</fullName>
    </submittedName>
</protein>
<dbReference type="GO" id="GO:0016491">
    <property type="term" value="F:oxidoreductase activity"/>
    <property type="evidence" value="ECO:0007669"/>
    <property type="project" value="InterPro"/>
</dbReference>
<feature type="chain" id="PRO_5034438244" evidence="2">
    <location>
        <begin position="28"/>
        <end position="187"/>
    </location>
</feature>
<gene>
    <name evidence="4" type="ORF">K0B96_16380</name>
</gene>
<dbReference type="CDD" id="cd02966">
    <property type="entry name" value="TlpA_like_family"/>
    <property type="match status" value="1"/>
</dbReference>
<keyword evidence="5" id="KW-1185">Reference proteome</keyword>
<organism evidence="4 5">
    <name type="scientific">Horticoccus luteus</name>
    <dbReference type="NCBI Taxonomy" id="2862869"/>
    <lineage>
        <taxon>Bacteria</taxon>
        <taxon>Pseudomonadati</taxon>
        <taxon>Verrucomicrobiota</taxon>
        <taxon>Opitutia</taxon>
        <taxon>Opitutales</taxon>
        <taxon>Opitutaceae</taxon>
        <taxon>Horticoccus</taxon>
    </lineage>
</organism>
<keyword evidence="1" id="KW-0676">Redox-active center</keyword>
<sequence length="187" mass="20259">MNAALRKVCRWATLVLTSALFSLGAAAAPELRIFNSHSFTEIREAAKGRPVVVAFWSTTCAPCAHELGLLARLQQEFPRVKVVLIAADPPELKPKVAQLLRHAATGAAELWQFNEESEDRLRYSVDHAWRGELPRAYFIGTDGTMITRSGVPDEAWSADWFRREAAAPAASVTAPAAAPAPAPTPAS</sequence>
<proteinExistence type="predicted"/>